<name>A0A0C3CSR3_HEBCY</name>
<protein>
    <submittedName>
        <fullName evidence="1">Uncharacterized protein</fullName>
    </submittedName>
</protein>
<dbReference type="OrthoDB" id="3351168at2759"/>
<dbReference type="AlphaFoldDB" id="A0A0C3CSR3"/>
<accession>A0A0C3CSR3</accession>
<keyword evidence="2" id="KW-1185">Reference proteome</keyword>
<dbReference type="STRING" id="686832.A0A0C3CSR3"/>
<reference evidence="1 2" key="1">
    <citation type="submission" date="2014-04" db="EMBL/GenBank/DDBJ databases">
        <authorList>
            <consortium name="DOE Joint Genome Institute"/>
            <person name="Kuo A."/>
            <person name="Gay G."/>
            <person name="Dore J."/>
            <person name="Kohler A."/>
            <person name="Nagy L.G."/>
            <person name="Floudas D."/>
            <person name="Copeland A."/>
            <person name="Barry K.W."/>
            <person name="Cichocki N."/>
            <person name="Veneault-Fourrey C."/>
            <person name="LaButti K."/>
            <person name="Lindquist E.A."/>
            <person name="Lipzen A."/>
            <person name="Lundell T."/>
            <person name="Morin E."/>
            <person name="Murat C."/>
            <person name="Sun H."/>
            <person name="Tunlid A."/>
            <person name="Henrissat B."/>
            <person name="Grigoriev I.V."/>
            <person name="Hibbett D.S."/>
            <person name="Martin F."/>
            <person name="Nordberg H.P."/>
            <person name="Cantor M.N."/>
            <person name="Hua S.X."/>
        </authorList>
    </citation>
    <scope>NUCLEOTIDE SEQUENCE [LARGE SCALE GENOMIC DNA]</scope>
    <source>
        <strain evidence="2">h7</strain>
    </source>
</reference>
<evidence type="ECO:0000313" key="1">
    <source>
        <dbReference type="EMBL" id="KIM46961.1"/>
    </source>
</evidence>
<sequence>MVGYELDLKSFGFQKLMETNAQRVTADMFSRVLPVTEASGATAISTRFSLPSILNFNHFSYLNSTLGILPVVIDEIDSKIFSESGTTIPVNVKVEQNWATPPGFPVSFSMSQQGFTAQVTCQQRELDASTKPSLVLRSQNDILFNTTVTLAQLEVVCPTNTQSSLSEPILTSVNVDAVFAISCPVNQINGRKRWDLILTGSGIYKEIKTTICSIYPQVHAVTIDYNDDSKIFNSSFPNFINGTEPLDGDDAPWVGEFALSVFLKGLNVGQSTTGSAMGDTILSFVSNLPNDTDVLSDILAQYVRGVLELSVTLLRTVYTQNGNGLYPGGESVIPPSMRIATNGTYAATTVGWHQATETAGAKGRNKEPETNRHFDPGSILHIISAASAGGMQTPFPPFHENKVHHQCENVMITLAPVNGGSSRPGFINLD</sequence>
<dbReference type="Proteomes" id="UP000053424">
    <property type="component" value="Unassembled WGS sequence"/>
</dbReference>
<gene>
    <name evidence="1" type="ORF">M413DRAFT_23277</name>
</gene>
<evidence type="ECO:0000313" key="2">
    <source>
        <dbReference type="Proteomes" id="UP000053424"/>
    </source>
</evidence>
<reference evidence="2" key="2">
    <citation type="submission" date="2015-01" db="EMBL/GenBank/DDBJ databases">
        <title>Evolutionary Origins and Diversification of the Mycorrhizal Mutualists.</title>
        <authorList>
            <consortium name="DOE Joint Genome Institute"/>
            <consortium name="Mycorrhizal Genomics Consortium"/>
            <person name="Kohler A."/>
            <person name="Kuo A."/>
            <person name="Nagy L.G."/>
            <person name="Floudas D."/>
            <person name="Copeland A."/>
            <person name="Barry K.W."/>
            <person name="Cichocki N."/>
            <person name="Veneault-Fourrey C."/>
            <person name="LaButti K."/>
            <person name="Lindquist E.A."/>
            <person name="Lipzen A."/>
            <person name="Lundell T."/>
            <person name="Morin E."/>
            <person name="Murat C."/>
            <person name="Riley R."/>
            <person name="Ohm R."/>
            <person name="Sun H."/>
            <person name="Tunlid A."/>
            <person name="Henrissat B."/>
            <person name="Grigoriev I.V."/>
            <person name="Hibbett D.S."/>
            <person name="Martin F."/>
        </authorList>
    </citation>
    <scope>NUCLEOTIDE SEQUENCE [LARGE SCALE GENOMIC DNA]</scope>
    <source>
        <strain evidence="2">h7</strain>
    </source>
</reference>
<organism evidence="1 2">
    <name type="scientific">Hebeloma cylindrosporum</name>
    <dbReference type="NCBI Taxonomy" id="76867"/>
    <lineage>
        <taxon>Eukaryota</taxon>
        <taxon>Fungi</taxon>
        <taxon>Dikarya</taxon>
        <taxon>Basidiomycota</taxon>
        <taxon>Agaricomycotina</taxon>
        <taxon>Agaricomycetes</taxon>
        <taxon>Agaricomycetidae</taxon>
        <taxon>Agaricales</taxon>
        <taxon>Agaricineae</taxon>
        <taxon>Hymenogastraceae</taxon>
        <taxon>Hebeloma</taxon>
    </lineage>
</organism>
<proteinExistence type="predicted"/>
<dbReference type="HOGENOM" id="CLU_027217_1_0_1"/>
<dbReference type="EMBL" id="KN831770">
    <property type="protein sequence ID" value="KIM46961.1"/>
    <property type="molecule type" value="Genomic_DNA"/>
</dbReference>